<feature type="domain" description="Legume lectin" evidence="4">
    <location>
        <begin position="57"/>
        <end position="144"/>
    </location>
</feature>
<proteinExistence type="inferred from homology"/>
<dbReference type="PANTHER" id="PTHR32401:SF51">
    <property type="entry name" value="NON-SPECIFIC SERINE_THREONINE PROTEIN KINASE"/>
    <property type="match status" value="1"/>
</dbReference>
<dbReference type="PANTHER" id="PTHR32401">
    <property type="entry name" value="CONCANAVALIN A-LIKE LECTIN FAMILY PROTEIN"/>
    <property type="match status" value="1"/>
</dbReference>
<dbReference type="EMBL" id="CAMGYJ010000006">
    <property type="protein sequence ID" value="CAI0430274.1"/>
    <property type="molecule type" value="Genomic_DNA"/>
</dbReference>
<dbReference type="Pfam" id="PF00139">
    <property type="entry name" value="Lectin_legB"/>
    <property type="match status" value="1"/>
</dbReference>
<evidence type="ECO:0000256" key="1">
    <source>
        <dbReference type="ARBA" id="ARBA00007606"/>
    </source>
</evidence>
<evidence type="ECO:0000259" key="4">
    <source>
        <dbReference type="Pfam" id="PF00139"/>
    </source>
</evidence>
<comment type="similarity">
    <text evidence="1">Belongs to the leguminous lectin family.</text>
</comment>
<dbReference type="Proteomes" id="UP001154282">
    <property type="component" value="Unassembled WGS sequence"/>
</dbReference>
<organism evidence="5 6">
    <name type="scientific">Linum tenue</name>
    <dbReference type="NCBI Taxonomy" id="586396"/>
    <lineage>
        <taxon>Eukaryota</taxon>
        <taxon>Viridiplantae</taxon>
        <taxon>Streptophyta</taxon>
        <taxon>Embryophyta</taxon>
        <taxon>Tracheophyta</taxon>
        <taxon>Spermatophyta</taxon>
        <taxon>Magnoliopsida</taxon>
        <taxon>eudicotyledons</taxon>
        <taxon>Gunneridae</taxon>
        <taxon>Pentapetalae</taxon>
        <taxon>rosids</taxon>
        <taxon>fabids</taxon>
        <taxon>Malpighiales</taxon>
        <taxon>Linaceae</taxon>
        <taxon>Linum</taxon>
    </lineage>
</organism>
<dbReference type="AlphaFoldDB" id="A0AAV0LA97"/>
<evidence type="ECO:0000313" key="6">
    <source>
        <dbReference type="Proteomes" id="UP001154282"/>
    </source>
</evidence>
<dbReference type="InterPro" id="IPR001220">
    <property type="entry name" value="Legume_lectin_dom"/>
</dbReference>
<dbReference type="GO" id="GO:0030246">
    <property type="term" value="F:carbohydrate binding"/>
    <property type="evidence" value="ECO:0007669"/>
    <property type="project" value="UniProtKB-KW"/>
</dbReference>
<evidence type="ECO:0000313" key="5">
    <source>
        <dbReference type="EMBL" id="CAI0430274.1"/>
    </source>
</evidence>
<gene>
    <name evidence="5" type="ORF">LITE_LOCUS22528</name>
</gene>
<reference evidence="5" key="1">
    <citation type="submission" date="2022-08" db="EMBL/GenBank/DDBJ databases">
        <authorList>
            <person name="Gutierrez-Valencia J."/>
        </authorList>
    </citation>
    <scope>NUCLEOTIDE SEQUENCE</scope>
</reference>
<name>A0AAV0LA97_9ROSI</name>
<accession>A0AAV0LA97</accession>
<keyword evidence="6" id="KW-1185">Reference proteome</keyword>
<feature type="region of interest" description="Disordered" evidence="3">
    <location>
        <begin position="148"/>
        <end position="189"/>
    </location>
</feature>
<dbReference type="InterPro" id="IPR050258">
    <property type="entry name" value="Leguminous_Lectin"/>
</dbReference>
<evidence type="ECO:0000256" key="2">
    <source>
        <dbReference type="ARBA" id="ARBA00022734"/>
    </source>
</evidence>
<keyword evidence="2" id="KW-0430">Lectin</keyword>
<sequence>MPPLPSVYLLPSASLSLFRHGSASSISLPHLLAPQLIHFSTLLLAANSQNPEPITTTSFTYNGFHKANLLIDSQAKILSDGLLKLTNHTQLVTGHAFHHQTFKFNPNSSTDSLSFSTTFVFAMVPESPSTGGHGIAFVISPPLTSPTPSPASTWVSSIPPTWAANRTTSSPSRGKPGCAPGSGRSSIGN</sequence>
<dbReference type="InterPro" id="IPR013320">
    <property type="entry name" value="ConA-like_dom_sf"/>
</dbReference>
<evidence type="ECO:0000256" key="3">
    <source>
        <dbReference type="SAM" id="MobiDB-lite"/>
    </source>
</evidence>
<protein>
    <recommendedName>
        <fullName evidence="4">Legume lectin domain-containing protein</fullName>
    </recommendedName>
</protein>
<comment type="caution">
    <text evidence="5">The sequence shown here is derived from an EMBL/GenBank/DDBJ whole genome shotgun (WGS) entry which is preliminary data.</text>
</comment>
<dbReference type="SUPFAM" id="SSF49899">
    <property type="entry name" value="Concanavalin A-like lectins/glucanases"/>
    <property type="match status" value="1"/>
</dbReference>
<dbReference type="Gene3D" id="2.60.120.200">
    <property type="match status" value="1"/>
</dbReference>